<feature type="signal peptide" evidence="2">
    <location>
        <begin position="1"/>
        <end position="22"/>
    </location>
</feature>
<comment type="caution">
    <text evidence="3">The sequence shown here is derived from an EMBL/GenBank/DDBJ whole genome shotgun (WGS) entry which is preliminary data.</text>
</comment>
<dbReference type="OrthoDB" id="290817at2"/>
<keyword evidence="4" id="KW-1185">Reference proteome</keyword>
<dbReference type="Proteomes" id="UP000316714">
    <property type="component" value="Unassembled WGS sequence"/>
</dbReference>
<keyword evidence="2" id="KW-0732">Signal</keyword>
<organism evidence="3 4">
    <name type="scientific">Posidoniimonas corsicana</name>
    <dbReference type="NCBI Taxonomy" id="1938618"/>
    <lineage>
        <taxon>Bacteria</taxon>
        <taxon>Pseudomonadati</taxon>
        <taxon>Planctomycetota</taxon>
        <taxon>Planctomycetia</taxon>
        <taxon>Pirellulales</taxon>
        <taxon>Lacipirellulaceae</taxon>
        <taxon>Posidoniimonas</taxon>
    </lineage>
</organism>
<feature type="compositionally biased region" description="Basic and acidic residues" evidence="1">
    <location>
        <begin position="255"/>
        <end position="270"/>
    </location>
</feature>
<dbReference type="AlphaFoldDB" id="A0A5C5VFL2"/>
<feature type="region of interest" description="Disordered" evidence="1">
    <location>
        <begin position="321"/>
        <end position="396"/>
    </location>
</feature>
<evidence type="ECO:0000313" key="3">
    <source>
        <dbReference type="EMBL" id="TWT36442.1"/>
    </source>
</evidence>
<feature type="compositionally biased region" description="Basic and acidic residues" evidence="1">
    <location>
        <begin position="65"/>
        <end position="105"/>
    </location>
</feature>
<sequence precursor="true">MRIYHFFSTMLLAGVVTVGVNAQDGIEDIGGTLSRGANDLAGKAQVTGDAVRDTARNTAQATRDAVGDARRGAAESLDNARRDVRESTQDARERSRNLRPRDLDANARSRASVNFDDADRNADWRFVERNGAWWYRTPMNTWMVQRDGRWVNYQGANQRQYGQQGYADSQVVTSQYENYQARTGNTQAGYDQEYQNDYANQQASYNSASQSQSQVGHQEWMCIDGRRRLVTVTSVRTIGDSREAGTMDQGQRPQPADRQDGTAYSERDSQRYTAARPLTPPPAPSADRAVNRGDNVNVPAAPSREAIMGAAAGAGAAAAIDSGDNDRWDADADAEARTDAAVDEASAEAGAEIDANGEAEADLDMSDSAEGATPDVPSNTDTDAPLDMNADDGDQE</sequence>
<protein>
    <submittedName>
        <fullName evidence="3">Uncharacterized protein</fullName>
    </submittedName>
</protein>
<proteinExistence type="predicted"/>
<reference evidence="3 4" key="1">
    <citation type="submission" date="2019-02" db="EMBL/GenBank/DDBJ databases">
        <title>Deep-cultivation of Planctomycetes and their phenomic and genomic characterization uncovers novel biology.</title>
        <authorList>
            <person name="Wiegand S."/>
            <person name="Jogler M."/>
            <person name="Boedeker C."/>
            <person name="Pinto D."/>
            <person name="Vollmers J."/>
            <person name="Rivas-Marin E."/>
            <person name="Kohn T."/>
            <person name="Peeters S.H."/>
            <person name="Heuer A."/>
            <person name="Rast P."/>
            <person name="Oberbeckmann S."/>
            <person name="Bunk B."/>
            <person name="Jeske O."/>
            <person name="Meyerdierks A."/>
            <person name="Storesund J.E."/>
            <person name="Kallscheuer N."/>
            <person name="Luecker S."/>
            <person name="Lage O.M."/>
            <person name="Pohl T."/>
            <person name="Merkel B.J."/>
            <person name="Hornburger P."/>
            <person name="Mueller R.-W."/>
            <person name="Bruemmer F."/>
            <person name="Labrenz M."/>
            <person name="Spormann A.M."/>
            <person name="Op Den Camp H."/>
            <person name="Overmann J."/>
            <person name="Amann R."/>
            <person name="Jetten M.S.M."/>
            <person name="Mascher T."/>
            <person name="Medema M.H."/>
            <person name="Devos D.P."/>
            <person name="Kaster A.-K."/>
            <person name="Ovreas L."/>
            <person name="Rohde M."/>
            <person name="Galperin M.Y."/>
            <person name="Jogler C."/>
        </authorList>
    </citation>
    <scope>NUCLEOTIDE SEQUENCE [LARGE SCALE GENOMIC DNA]</scope>
    <source>
        <strain evidence="3 4">KOR34</strain>
    </source>
</reference>
<feature type="compositionally biased region" description="Basic and acidic residues" evidence="1">
    <location>
        <begin position="324"/>
        <end position="340"/>
    </location>
</feature>
<feature type="compositionally biased region" description="Acidic residues" evidence="1">
    <location>
        <begin position="355"/>
        <end position="367"/>
    </location>
</feature>
<dbReference type="EMBL" id="SIHJ01000001">
    <property type="protein sequence ID" value="TWT36442.1"/>
    <property type="molecule type" value="Genomic_DNA"/>
</dbReference>
<feature type="chain" id="PRO_5022692227" evidence="2">
    <location>
        <begin position="23"/>
        <end position="396"/>
    </location>
</feature>
<evidence type="ECO:0000256" key="2">
    <source>
        <dbReference type="SAM" id="SignalP"/>
    </source>
</evidence>
<evidence type="ECO:0000256" key="1">
    <source>
        <dbReference type="SAM" id="MobiDB-lite"/>
    </source>
</evidence>
<dbReference type="RefSeq" id="WP_146563349.1">
    <property type="nucleotide sequence ID" value="NZ_SIHJ01000001.1"/>
</dbReference>
<feature type="region of interest" description="Disordered" evidence="1">
    <location>
        <begin position="44"/>
        <end position="105"/>
    </location>
</feature>
<evidence type="ECO:0000313" key="4">
    <source>
        <dbReference type="Proteomes" id="UP000316714"/>
    </source>
</evidence>
<name>A0A5C5VFL2_9BACT</name>
<gene>
    <name evidence="3" type="ORF">KOR34_13470</name>
</gene>
<feature type="region of interest" description="Disordered" evidence="1">
    <location>
        <begin position="236"/>
        <end position="298"/>
    </location>
</feature>
<accession>A0A5C5VFL2</accession>